<accession>A0A2P2P0S3</accession>
<proteinExistence type="predicted"/>
<reference evidence="1" key="1">
    <citation type="submission" date="2018-02" db="EMBL/GenBank/DDBJ databases">
        <title>Rhizophora mucronata_Transcriptome.</title>
        <authorList>
            <person name="Meera S.P."/>
            <person name="Sreeshan A."/>
            <person name="Augustine A."/>
        </authorList>
    </citation>
    <scope>NUCLEOTIDE SEQUENCE</scope>
    <source>
        <tissue evidence="1">Leaf</tissue>
    </source>
</reference>
<name>A0A2P2P0S3_RHIMU</name>
<organism evidence="1">
    <name type="scientific">Rhizophora mucronata</name>
    <name type="common">Asiatic mangrove</name>
    <dbReference type="NCBI Taxonomy" id="61149"/>
    <lineage>
        <taxon>Eukaryota</taxon>
        <taxon>Viridiplantae</taxon>
        <taxon>Streptophyta</taxon>
        <taxon>Embryophyta</taxon>
        <taxon>Tracheophyta</taxon>
        <taxon>Spermatophyta</taxon>
        <taxon>Magnoliopsida</taxon>
        <taxon>eudicotyledons</taxon>
        <taxon>Gunneridae</taxon>
        <taxon>Pentapetalae</taxon>
        <taxon>rosids</taxon>
        <taxon>fabids</taxon>
        <taxon>Malpighiales</taxon>
        <taxon>Rhizophoraceae</taxon>
        <taxon>Rhizophora</taxon>
    </lineage>
</organism>
<sequence length="58" mass="7156">MPYPICFPYLPNFQLPHYMKIDNLCRKPIAHQIFPFYTFNYYHLQEDALTYHLFTLKV</sequence>
<evidence type="ECO:0000313" key="1">
    <source>
        <dbReference type="EMBL" id="MBX48259.1"/>
    </source>
</evidence>
<protein>
    <submittedName>
        <fullName evidence="1">Uncharacterized protein</fullName>
    </submittedName>
</protein>
<dbReference type="EMBL" id="GGEC01067775">
    <property type="protein sequence ID" value="MBX48259.1"/>
    <property type="molecule type" value="Transcribed_RNA"/>
</dbReference>
<dbReference type="AlphaFoldDB" id="A0A2P2P0S3"/>